<dbReference type="HOGENOM" id="CLU_2997477_0_0_1"/>
<evidence type="ECO:0000313" key="1">
    <source>
        <dbReference type="EMBL" id="EME85194.1"/>
    </source>
</evidence>
<dbReference type="VEuPathDB" id="FungiDB:MYCFIDRAFT_174032"/>
<evidence type="ECO:0000313" key="2">
    <source>
        <dbReference type="Proteomes" id="UP000016932"/>
    </source>
</evidence>
<protein>
    <submittedName>
        <fullName evidence="1">Uncharacterized protein</fullName>
    </submittedName>
</protein>
<accession>M3A201</accession>
<dbReference type="RefSeq" id="XP_007925647.1">
    <property type="nucleotide sequence ID" value="XM_007927456.1"/>
</dbReference>
<gene>
    <name evidence="1" type="ORF">MYCFIDRAFT_174032</name>
</gene>
<sequence>MMRSLIYGQHVLIDLVGMRVWSSRVLPHSRRIGCGKCADMGSSGYWSNLDSRRAQVR</sequence>
<dbReference type="AlphaFoldDB" id="M3A201"/>
<proteinExistence type="predicted"/>
<name>M3A201_PSEFD</name>
<organism evidence="1 2">
    <name type="scientific">Pseudocercospora fijiensis (strain CIRAD86)</name>
    <name type="common">Black leaf streak disease fungus</name>
    <name type="synonym">Mycosphaerella fijiensis</name>
    <dbReference type="NCBI Taxonomy" id="383855"/>
    <lineage>
        <taxon>Eukaryota</taxon>
        <taxon>Fungi</taxon>
        <taxon>Dikarya</taxon>
        <taxon>Ascomycota</taxon>
        <taxon>Pezizomycotina</taxon>
        <taxon>Dothideomycetes</taxon>
        <taxon>Dothideomycetidae</taxon>
        <taxon>Mycosphaerellales</taxon>
        <taxon>Mycosphaerellaceae</taxon>
        <taxon>Pseudocercospora</taxon>
    </lineage>
</organism>
<dbReference type="Proteomes" id="UP000016932">
    <property type="component" value="Unassembled WGS sequence"/>
</dbReference>
<dbReference type="KEGG" id="pfj:MYCFIDRAFT_174032"/>
<dbReference type="GeneID" id="19333114"/>
<keyword evidence="2" id="KW-1185">Reference proteome</keyword>
<reference evidence="1 2" key="1">
    <citation type="journal article" date="2012" name="PLoS Pathog.">
        <title>Diverse lifestyles and strategies of plant pathogenesis encoded in the genomes of eighteen Dothideomycetes fungi.</title>
        <authorList>
            <person name="Ohm R.A."/>
            <person name="Feau N."/>
            <person name="Henrissat B."/>
            <person name="Schoch C.L."/>
            <person name="Horwitz B.A."/>
            <person name="Barry K.W."/>
            <person name="Condon B.J."/>
            <person name="Copeland A.C."/>
            <person name="Dhillon B."/>
            <person name="Glaser F."/>
            <person name="Hesse C.N."/>
            <person name="Kosti I."/>
            <person name="LaButti K."/>
            <person name="Lindquist E.A."/>
            <person name="Lucas S."/>
            <person name="Salamov A.A."/>
            <person name="Bradshaw R.E."/>
            <person name="Ciuffetti L."/>
            <person name="Hamelin R.C."/>
            <person name="Kema G.H.J."/>
            <person name="Lawrence C."/>
            <person name="Scott J.A."/>
            <person name="Spatafora J.W."/>
            <person name="Turgeon B.G."/>
            <person name="de Wit P.J.G.M."/>
            <person name="Zhong S."/>
            <person name="Goodwin S.B."/>
            <person name="Grigoriev I.V."/>
        </authorList>
    </citation>
    <scope>NUCLEOTIDE SEQUENCE [LARGE SCALE GENOMIC DNA]</scope>
    <source>
        <strain evidence="1 2">CIRAD86</strain>
    </source>
</reference>
<dbReference type="EMBL" id="KB446557">
    <property type="protein sequence ID" value="EME85194.1"/>
    <property type="molecule type" value="Genomic_DNA"/>
</dbReference>